<dbReference type="EMBL" id="KF900706">
    <property type="protein sequence ID" value="AIF04375.1"/>
    <property type="molecule type" value="Genomic_DNA"/>
</dbReference>
<accession>A0A075GMS1</accession>
<proteinExistence type="predicted"/>
<reference evidence="1" key="1">
    <citation type="journal article" date="2014" name="Genome Biol. Evol.">
        <title>Pangenome evidence for extensive interdomain horizontal transfer affecting lineage core and shell genes in uncultured planktonic thaumarchaeota and euryarchaeota.</title>
        <authorList>
            <person name="Deschamps P."/>
            <person name="Zivanovic Y."/>
            <person name="Moreira D."/>
            <person name="Rodriguez-Valera F."/>
            <person name="Lopez-Garcia P."/>
        </authorList>
    </citation>
    <scope>NUCLEOTIDE SEQUENCE</scope>
</reference>
<protein>
    <submittedName>
        <fullName evidence="1">Uncharacterized protein</fullName>
    </submittedName>
</protein>
<dbReference type="AlphaFoldDB" id="A0A075GMS1"/>
<organism evidence="1">
    <name type="scientific">uncultured marine thaumarchaeote KM3_173_E01</name>
    <dbReference type="NCBI Taxonomy" id="1456050"/>
    <lineage>
        <taxon>Archaea</taxon>
        <taxon>Nitrososphaerota</taxon>
        <taxon>environmental samples</taxon>
    </lineage>
</organism>
<name>A0A075GMS1_9ARCH</name>
<sequence length="171" mass="19336">MYMEKFAMVMLGAIFITLIASSFQSLAAQNENDMMNSQYKIHLQVIVRDANEQLVSVIESTNTAIFPTYLPDGKLVEGFIDYMFDKKLQNNYQVITIDGTKYEKVGWTTHIQETDPGLTVVSTKAFDLCASIDGYGEGETCIPSFWAKTDQIYLDAGFTQINKWTVLRVID</sequence>
<evidence type="ECO:0000313" key="1">
    <source>
        <dbReference type="EMBL" id="AIF04375.1"/>
    </source>
</evidence>